<dbReference type="Proteomes" id="UP000295657">
    <property type="component" value="Unassembled WGS sequence"/>
</dbReference>
<keyword evidence="5" id="KW-0479">Metal-binding</keyword>
<evidence type="ECO:0000259" key="9">
    <source>
        <dbReference type="PROSITE" id="PS51669"/>
    </source>
</evidence>
<evidence type="ECO:0000256" key="1">
    <source>
        <dbReference type="ARBA" id="ARBA00001942"/>
    </source>
</evidence>
<protein>
    <submittedName>
        <fullName evidence="10">Formate dehydrogenase alpha subunit</fullName>
    </submittedName>
</protein>
<dbReference type="Pfam" id="PF00384">
    <property type="entry name" value="Molybdopterin"/>
    <property type="match status" value="1"/>
</dbReference>
<evidence type="ECO:0000313" key="10">
    <source>
        <dbReference type="EMBL" id="TDQ57007.1"/>
    </source>
</evidence>
<dbReference type="PROSITE" id="PS51669">
    <property type="entry name" value="4FE4S_MOW_BIS_MGD"/>
    <property type="match status" value="1"/>
</dbReference>
<evidence type="ECO:0000256" key="2">
    <source>
        <dbReference type="ARBA" id="ARBA00001966"/>
    </source>
</evidence>
<dbReference type="GO" id="GO:0003954">
    <property type="term" value="F:NADH dehydrogenase activity"/>
    <property type="evidence" value="ECO:0007669"/>
    <property type="project" value="TreeGrafter"/>
</dbReference>
<gene>
    <name evidence="10" type="ORF">EDC45_1674</name>
</gene>
<sequence>MKKVITVCPYCASGCKINLLVENNKIVGTEAAMGLTNQGELCLKGYYGWDFVSDTKILTPRLTQPMIRYKRGEAFTPVSWDEAISYTASRLQEIKQKYGKDSIMVTGSSRGSGNEANYVMQKFARAVLGNNNVDCCARVCHGPSVAGLLKSIGNGAMSNSIVEIEETKCILIIGYNPSASHPIVARRINRAKQKGAKVIVCDPRKIETARIADIYAPIENGCNVAFVNTLMNIVLEEKLQDQRFIDSYTENFDAFYEVVKKYTPEATQDITGIKPEMMREIARTYANAETATILWGMGVCQFRQGVETVQALASLAMLTGNLCKPNVGVGPVRGQNNVQGACDMGALYNILPGYQSFKDPEIRAKFAKAWGVPEISAEPGVPLTEVPNAVKEGKIKAFYIMGEDTLQTEPDLHAVREAFKQLEFVIVQDIFMTQTAAEADVILPATSCAEHEGVYTSADRGFQRFYKAVDAVGNVKDDWVIISEIATAMGYPMHYNNTKEIWDELRELCPIYKGVTYEKMEGLGYVQWPCYDESAQDTGTQYLYKDHVFDRPGGKGELFACDWLPPVESVSEQFPLILSTVREVGHYSCRSMTGNCRALANLAEEPGFVQMNDQDAKGLGIKHNELVWVISERGKVISRADVSSRTNRGACYMTYQWWIGKCNELTGENLENLAKTPEYKYSAVRIEKINDQVWAERYLNTEYGRLKNRLKETALVA</sequence>
<dbReference type="PROSITE" id="PS00932">
    <property type="entry name" value="MOLYBDOPTERIN_PROK_3"/>
    <property type="match status" value="1"/>
</dbReference>
<dbReference type="SUPFAM" id="SSF50692">
    <property type="entry name" value="ADC-like"/>
    <property type="match status" value="1"/>
</dbReference>
<dbReference type="SUPFAM" id="SSF53706">
    <property type="entry name" value="Formate dehydrogenase/DMSO reductase, domains 1-3"/>
    <property type="match status" value="1"/>
</dbReference>
<dbReference type="GO" id="GO:0046872">
    <property type="term" value="F:metal ion binding"/>
    <property type="evidence" value="ECO:0007669"/>
    <property type="project" value="UniProtKB-KW"/>
</dbReference>
<evidence type="ECO:0000256" key="6">
    <source>
        <dbReference type="ARBA" id="ARBA00023002"/>
    </source>
</evidence>
<reference evidence="10 11" key="1">
    <citation type="submission" date="2019-03" db="EMBL/GenBank/DDBJ databases">
        <title>Genomic Encyclopedia of Type Strains, Phase IV (KMG-IV): sequencing the most valuable type-strain genomes for metagenomic binning, comparative biology and taxonomic classification.</title>
        <authorList>
            <person name="Goeker M."/>
        </authorList>
    </citation>
    <scope>NUCLEOTIDE SEQUENCE [LARGE SCALE GENOMIC DNA]</scope>
    <source>
        <strain evidence="10 11">DSM 28403</strain>
    </source>
</reference>
<proteinExistence type="predicted"/>
<dbReference type="CDD" id="cd02753">
    <property type="entry name" value="MopB_Formate-Dh-H"/>
    <property type="match status" value="1"/>
</dbReference>
<dbReference type="GO" id="GO:0016020">
    <property type="term" value="C:membrane"/>
    <property type="evidence" value="ECO:0007669"/>
    <property type="project" value="TreeGrafter"/>
</dbReference>
<comment type="caution">
    <text evidence="10">The sequence shown here is derived from an EMBL/GenBank/DDBJ whole genome shotgun (WGS) entry which is preliminary data.</text>
</comment>
<dbReference type="NCBIfam" id="TIGR01591">
    <property type="entry name" value="Fdh-alpha"/>
    <property type="match status" value="1"/>
</dbReference>
<comment type="cofactor">
    <cofactor evidence="1">
        <name>Mo-bis(molybdopterin guanine dinucleotide)</name>
        <dbReference type="ChEBI" id="CHEBI:60539"/>
    </cofactor>
</comment>
<dbReference type="Gene3D" id="2.40.40.20">
    <property type="match status" value="1"/>
</dbReference>
<dbReference type="InterPro" id="IPR050123">
    <property type="entry name" value="Prok_molybdopt-oxidoreductase"/>
</dbReference>
<dbReference type="EMBL" id="SNYQ01000007">
    <property type="protein sequence ID" value="TDQ57007.1"/>
    <property type="molecule type" value="Genomic_DNA"/>
</dbReference>
<dbReference type="AlphaFoldDB" id="A0A4R6VAR6"/>
<organism evidence="10 11">
    <name type="scientific">Mesocricetibacter intestinalis</name>
    <dbReference type="NCBI Taxonomy" id="1521930"/>
    <lineage>
        <taxon>Bacteria</taxon>
        <taxon>Pseudomonadati</taxon>
        <taxon>Pseudomonadota</taxon>
        <taxon>Gammaproteobacteria</taxon>
        <taxon>Pasteurellales</taxon>
        <taxon>Pasteurellaceae</taxon>
        <taxon>Mesocricetibacter</taxon>
    </lineage>
</organism>
<keyword evidence="11" id="KW-1185">Reference proteome</keyword>
<dbReference type="GO" id="GO:1990204">
    <property type="term" value="C:oxidoreductase complex"/>
    <property type="evidence" value="ECO:0007669"/>
    <property type="project" value="UniProtKB-ARBA"/>
</dbReference>
<dbReference type="RefSeq" id="WP_133545352.1">
    <property type="nucleotide sequence ID" value="NZ_SNYQ01000007.1"/>
</dbReference>
<evidence type="ECO:0000256" key="5">
    <source>
        <dbReference type="ARBA" id="ARBA00022723"/>
    </source>
</evidence>
<dbReference type="GO" id="GO:0051539">
    <property type="term" value="F:4 iron, 4 sulfur cluster binding"/>
    <property type="evidence" value="ECO:0007669"/>
    <property type="project" value="UniProtKB-KW"/>
</dbReference>
<dbReference type="FunFam" id="3.40.228.10:FF:000002">
    <property type="entry name" value="Formate dehydrogenase subunit alpha"/>
    <property type="match status" value="1"/>
</dbReference>
<dbReference type="InterPro" id="IPR006963">
    <property type="entry name" value="Mopterin_OxRdtase_4Fe-4S_dom"/>
</dbReference>
<keyword evidence="4" id="KW-0500">Molybdenum</keyword>
<dbReference type="InterPro" id="IPR006656">
    <property type="entry name" value="Mopterin_OxRdtase"/>
</dbReference>
<accession>A0A4R6VAR6</accession>
<evidence type="ECO:0000256" key="8">
    <source>
        <dbReference type="ARBA" id="ARBA00023014"/>
    </source>
</evidence>
<keyword evidence="6" id="KW-0560">Oxidoreductase</keyword>
<dbReference type="Pfam" id="PF04879">
    <property type="entry name" value="Molybdop_Fe4S4"/>
    <property type="match status" value="1"/>
</dbReference>
<dbReference type="InterPro" id="IPR009010">
    <property type="entry name" value="Asp_de-COase-like_dom_sf"/>
</dbReference>
<comment type="cofactor">
    <cofactor evidence="2">
        <name>[4Fe-4S] cluster</name>
        <dbReference type="ChEBI" id="CHEBI:49883"/>
    </cofactor>
</comment>
<dbReference type="PROSITE" id="PS00551">
    <property type="entry name" value="MOLYBDOPTERIN_PROK_1"/>
    <property type="match status" value="1"/>
</dbReference>
<keyword evidence="7" id="KW-0408">Iron</keyword>
<dbReference type="SMART" id="SM00926">
    <property type="entry name" value="Molybdop_Fe4S4"/>
    <property type="match status" value="1"/>
</dbReference>
<evidence type="ECO:0000256" key="4">
    <source>
        <dbReference type="ARBA" id="ARBA00022505"/>
    </source>
</evidence>
<dbReference type="PANTHER" id="PTHR43105:SF14">
    <property type="entry name" value="FORMATE DEHYDROGENASE H"/>
    <property type="match status" value="1"/>
</dbReference>
<dbReference type="InterPro" id="IPR006478">
    <property type="entry name" value="Formate_DH_asu"/>
</dbReference>
<dbReference type="InterPro" id="IPR006657">
    <property type="entry name" value="MoPterin_dinucl-bd_dom"/>
</dbReference>
<evidence type="ECO:0000256" key="3">
    <source>
        <dbReference type="ARBA" id="ARBA00022485"/>
    </source>
</evidence>
<dbReference type="Gene3D" id="2.20.25.90">
    <property type="entry name" value="ADC-like domains"/>
    <property type="match status" value="1"/>
</dbReference>
<name>A0A4R6VAR6_9PAST</name>
<dbReference type="InterPro" id="IPR027467">
    <property type="entry name" value="MopterinOxRdtase_cofactor_BS"/>
</dbReference>
<dbReference type="OrthoDB" id="9810782at2"/>
<evidence type="ECO:0000256" key="7">
    <source>
        <dbReference type="ARBA" id="ARBA00023004"/>
    </source>
</evidence>
<evidence type="ECO:0000313" key="11">
    <source>
        <dbReference type="Proteomes" id="UP000295657"/>
    </source>
</evidence>
<dbReference type="PROSITE" id="PS00490">
    <property type="entry name" value="MOLYBDOPTERIN_PROK_2"/>
    <property type="match status" value="1"/>
</dbReference>
<dbReference type="GO" id="GO:0022904">
    <property type="term" value="P:respiratory electron transport chain"/>
    <property type="evidence" value="ECO:0007669"/>
    <property type="project" value="TreeGrafter"/>
</dbReference>
<dbReference type="GO" id="GO:0015942">
    <property type="term" value="P:formate metabolic process"/>
    <property type="evidence" value="ECO:0007669"/>
    <property type="project" value="InterPro"/>
</dbReference>
<dbReference type="FunFam" id="2.20.25.90:FF:000001">
    <property type="entry name" value="Formate dehydrogenase subunit alpha"/>
    <property type="match status" value="1"/>
</dbReference>
<dbReference type="InterPro" id="IPR041924">
    <property type="entry name" value="Formate_Dh-H_N"/>
</dbReference>
<dbReference type="Gene3D" id="3.40.228.10">
    <property type="entry name" value="Dimethylsulfoxide Reductase, domain 2"/>
    <property type="match status" value="1"/>
</dbReference>
<keyword evidence="8" id="KW-0411">Iron-sulfur</keyword>
<dbReference type="GO" id="GO:0008863">
    <property type="term" value="F:formate dehydrogenase (NAD+) activity"/>
    <property type="evidence" value="ECO:0007669"/>
    <property type="project" value="InterPro"/>
</dbReference>
<dbReference type="Pfam" id="PF01568">
    <property type="entry name" value="Molydop_binding"/>
    <property type="match status" value="1"/>
</dbReference>
<dbReference type="PIRSF" id="PIRSF000144">
    <property type="entry name" value="CbbBc"/>
    <property type="match status" value="1"/>
</dbReference>
<dbReference type="GO" id="GO:0043546">
    <property type="term" value="F:molybdopterin cofactor binding"/>
    <property type="evidence" value="ECO:0007669"/>
    <property type="project" value="InterPro"/>
</dbReference>
<keyword evidence="3" id="KW-0004">4Fe-4S</keyword>
<feature type="domain" description="4Fe-4S Mo/W bis-MGD-type" evidence="9">
    <location>
        <begin position="1"/>
        <end position="56"/>
    </location>
</feature>
<dbReference type="PANTHER" id="PTHR43105">
    <property type="entry name" value="RESPIRATORY NITRATE REDUCTASE"/>
    <property type="match status" value="1"/>
</dbReference>
<dbReference type="InterPro" id="IPR006655">
    <property type="entry name" value="Mopterin_OxRdtase_prok_CS"/>
</dbReference>
<dbReference type="Gene3D" id="3.40.50.740">
    <property type="match status" value="1"/>
</dbReference>